<accession>G8ZV04</accession>
<dbReference type="InterPro" id="IPR001214">
    <property type="entry name" value="SET_dom"/>
</dbReference>
<feature type="domain" description="SET" evidence="1">
    <location>
        <begin position="18"/>
        <end position="276"/>
    </location>
</feature>
<protein>
    <recommendedName>
        <fullName evidence="1">SET domain-containing protein</fullName>
    </recommendedName>
</protein>
<dbReference type="GeneID" id="11503849"/>
<organism evidence="2 3">
    <name type="scientific">Torulaspora delbrueckii</name>
    <name type="common">Yeast</name>
    <name type="synonym">Candida colliculosa</name>
    <dbReference type="NCBI Taxonomy" id="4950"/>
    <lineage>
        <taxon>Eukaryota</taxon>
        <taxon>Fungi</taxon>
        <taxon>Dikarya</taxon>
        <taxon>Ascomycota</taxon>
        <taxon>Saccharomycotina</taxon>
        <taxon>Saccharomycetes</taxon>
        <taxon>Saccharomycetales</taxon>
        <taxon>Saccharomycetaceae</taxon>
        <taxon>Torulaspora</taxon>
    </lineage>
</organism>
<evidence type="ECO:0000259" key="1">
    <source>
        <dbReference type="PROSITE" id="PS50280"/>
    </source>
</evidence>
<evidence type="ECO:0000313" key="3">
    <source>
        <dbReference type="Proteomes" id="UP000005627"/>
    </source>
</evidence>
<dbReference type="EMBL" id="HE616746">
    <property type="protein sequence ID" value="CCE92448.1"/>
    <property type="molecule type" value="Genomic_DNA"/>
</dbReference>
<dbReference type="FunCoup" id="G8ZV04">
    <property type="interactions" value="74"/>
</dbReference>
<evidence type="ECO:0000313" key="2">
    <source>
        <dbReference type="EMBL" id="CCE92448.1"/>
    </source>
</evidence>
<dbReference type="eggNOG" id="ENOG502RXKP">
    <property type="taxonomic scope" value="Eukaryota"/>
</dbReference>
<dbReference type="Gene3D" id="3.90.1410.10">
    <property type="entry name" value="set domain protein methyltransferase, domain 1"/>
    <property type="match status" value="1"/>
</dbReference>
<sequence length="302" mass="34104">MSSVLEWFSQNADVKVNKALSVEKSAINDPSSGYGLFADLKLIDRIPQETTVELLRIPRFAKFDLNSLMALLNDDGQYTSNENKESLQKLVKSVFSEFMQLDNLGDILSETTILVFYFTLFALLRDQFELPRVIGFYLENVLLRTKVDSGVMSYDPEKDSYGQRPHFLAFNYSLQTLGSFFEKTVASSPPVEPLLKQVYAAVSSRCLEIPEEVNTGSDDFVVNTTLVPALDYANHDNEMQNAHFDVDRETGDVLLLLDMNRLPTEKKKFEVLISYSPDEDPASFMFFYGFIPSSAGAPKQTN</sequence>
<keyword evidence="3" id="KW-1185">Reference proteome</keyword>
<dbReference type="Proteomes" id="UP000005627">
    <property type="component" value="Chromosome 5"/>
</dbReference>
<dbReference type="AlphaFoldDB" id="G8ZV04"/>
<dbReference type="InterPro" id="IPR046341">
    <property type="entry name" value="SET_dom_sf"/>
</dbReference>
<dbReference type="PROSITE" id="PS50280">
    <property type="entry name" value="SET"/>
    <property type="match status" value="1"/>
</dbReference>
<dbReference type="HOGENOM" id="CLU_921323_0_0_1"/>
<dbReference type="KEGG" id="tdl:TDEL_0E02050"/>
<dbReference type="OrthoDB" id="441812at2759"/>
<dbReference type="RefSeq" id="XP_003681659.1">
    <property type="nucleotide sequence ID" value="XM_003681611.1"/>
</dbReference>
<dbReference type="STRING" id="1076872.G8ZV04"/>
<dbReference type="SUPFAM" id="SSF82199">
    <property type="entry name" value="SET domain"/>
    <property type="match status" value="1"/>
</dbReference>
<proteinExistence type="predicted"/>
<dbReference type="InParanoid" id="G8ZV04"/>
<reference evidence="2 3" key="1">
    <citation type="journal article" date="2011" name="Proc. Natl. Acad. Sci. U.S.A.">
        <title>Evolutionary erosion of yeast sex chromosomes by mating-type switching accidents.</title>
        <authorList>
            <person name="Gordon J.L."/>
            <person name="Armisen D."/>
            <person name="Proux-Wera E."/>
            <person name="Oheigeartaigh S.S."/>
            <person name="Byrne K.P."/>
            <person name="Wolfe K.H."/>
        </authorList>
    </citation>
    <scope>NUCLEOTIDE SEQUENCE [LARGE SCALE GENOMIC DNA]</scope>
    <source>
        <strain evidence="3">ATCC 10662 / CBS 1146 / NBRC 0425 / NCYC 2629 / NRRL Y-866</strain>
    </source>
</reference>
<name>G8ZV04_TORDE</name>
<gene>
    <name evidence="2" type="primary">TDEL0E02050</name>
    <name evidence="2" type="ORF">TDEL_0E02050</name>
</gene>